<feature type="chain" id="PRO_5025422683" description="Secreted protein" evidence="1">
    <location>
        <begin position="18"/>
        <end position="103"/>
    </location>
</feature>
<name>A0A674HHM8_TAEGU</name>
<dbReference type="OMA" id="ALCVEDC"/>
<evidence type="ECO:0000313" key="3">
    <source>
        <dbReference type="Proteomes" id="UP000007754"/>
    </source>
</evidence>
<reference evidence="2" key="3">
    <citation type="submission" date="2025-09" db="UniProtKB">
        <authorList>
            <consortium name="Ensembl"/>
        </authorList>
    </citation>
    <scope>IDENTIFICATION</scope>
</reference>
<dbReference type="AlphaFoldDB" id="A0A674HHM8"/>
<evidence type="ECO:0008006" key="4">
    <source>
        <dbReference type="Google" id="ProtNLM"/>
    </source>
</evidence>
<protein>
    <recommendedName>
        <fullName evidence="4">Secreted protein</fullName>
    </recommendedName>
</protein>
<dbReference type="Proteomes" id="UP000007754">
    <property type="component" value="Chromosome 11"/>
</dbReference>
<sequence length="103" mass="11178">MDLFLALIRLNLRCAAALCVEDCFVVSLHPPPASSVIPLQHVEDSLTERTIFLLCVFIMPSTAKSPSKPRFVSLAVIKINKGISINSSSLSVQEIVTGRKNLG</sequence>
<reference evidence="2" key="2">
    <citation type="submission" date="2025-08" db="UniProtKB">
        <authorList>
            <consortium name="Ensembl"/>
        </authorList>
    </citation>
    <scope>IDENTIFICATION</scope>
</reference>
<reference evidence="2 3" key="1">
    <citation type="journal article" date="2010" name="Nature">
        <title>The genome of a songbird.</title>
        <authorList>
            <person name="Warren W.C."/>
            <person name="Clayton D.F."/>
            <person name="Ellegren H."/>
            <person name="Arnold A.P."/>
            <person name="Hillier L.W."/>
            <person name="Kunstner A."/>
            <person name="Searle S."/>
            <person name="White S."/>
            <person name="Vilella A.J."/>
            <person name="Fairley S."/>
            <person name="Heger A."/>
            <person name="Kong L."/>
            <person name="Ponting C.P."/>
            <person name="Jarvis E.D."/>
            <person name="Mello C.V."/>
            <person name="Minx P."/>
            <person name="Lovell P."/>
            <person name="Velho T.A."/>
            <person name="Ferris M."/>
            <person name="Balakrishnan C.N."/>
            <person name="Sinha S."/>
            <person name="Blatti C."/>
            <person name="London S.E."/>
            <person name="Li Y."/>
            <person name="Lin Y.C."/>
            <person name="George J."/>
            <person name="Sweedler J."/>
            <person name="Southey B."/>
            <person name="Gunaratne P."/>
            <person name="Watson M."/>
            <person name="Nam K."/>
            <person name="Backstrom N."/>
            <person name="Smeds L."/>
            <person name="Nabholz B."/>
            <person name="Itoh Y."/>
            <person name="Whitney O."/>
            <person name="Pfenning A.R."/>
            <person name="Howard J."/>
            <person name="Volker M."/>
            <person name="Skinner B.M."/>
            <person name="Griffin D.K."/>
            <person name="Ye L."/>
            <person name="McLaren W.M."/>
            <person name="Flicek P."/>
            <person name="Quesada V."/>
            <person name="Velasco G."/>
            <person name="Lopez-Otin C."/>
            <person name="Puente X.S."/>
            <person name="Olender T."/>
            <person name="Lancet D."/>
            <person name="Smit A.F."/>
            <person name="Hubley R."/>
            <person name="Konkel M.K."/>
            <person name="Walker J.A."/>
            <person name="Batzer M.A."/>
            <person name="Gu W."/>
            <person name="Pollock D.D."/>
            <person name="Chen L."/>
            <person name="Cheng Z."/>
            <person name="Eichler E.E."/>
            <person name="Stapley J."/>
            <person name="Slate J."/>
            <person name="Ekblom R."/>
            <person name="Birkhead T."/>
            <person name="Burke T."/>
            <person name="Burt D."/>
            <person name="Scharff C."/>
            <person name="Adam I."/>
            <person name="Richard H."/>
            <person name="Sultan M."/>
            <person name="Soldatov A."/>
            <person name="Lehrach H."/>
            <person name="Edwards S.V."/>
            <person name="Yang S.P."/>
            <person name="Li X."/>
            <person name="Graves T."/>
            <person name="Fulton L."/>
            <person name="Nelson J."/>
            <person name="Chinwalla A."/>
            <person name="Hou S."/>
            <person name="Mardis E.R."/>
            <person name="Wilson R.K."/>
        </authorList>
    </citation>
    <scope>NUCLEOTIDE SEQUENCE [LARGE SCALE GENOMIC DNA]</scope>
</reference>
<organism evidence="2 3">
    <name type="scientific">Taeniopygia guttata</name>
    <name type="common">Zebra finch</name>
    <name type="synonym">Poephila guttata</name>
    <dbReference type="NCBI Taxonomy" id="59729"/>
    <lineage>
        <taxon>Eukaryota</taxon>
        <taxon>Metazoa</taxon>
        <taxon>Chordata</taxon>
        <taxon>Craniata</taxon>
        <taxon>Vertebrata</taxon>
        <taxon>Euteleostomi</taxon>
        <taxon>Archelosauria</taxon>
        <taxon>Archosauria</taxon>
        <taxon>Dinosauria</taxon>
        <taxon>Saurischia</taxon>
        <taxon>Theropoda</taxon>
        <taxon>Coelurosauria</taxon>
        <taxon>Aves</taxon>
        <taxon>Neognathae</taxon>
        <taxon>Neoaves</taxon>
        <taxon>Telluraves</taxon>
        <taxon>Australaves</taxon>
        <taxon>Passeriformes</taxon>
        <taxon>Passeroidea</taxon>
        <taxon>Estrildidae</taxon>
        <taxon>Estrildinae</taxon>
        <taxon>Taeniopygia</taxon>
    </lineage>
</organism>
<keyword evidence="1" id="KW-0732">Signal</keyword>
<dbReference type="Ensembl" id="ENSTGUT00000036423.1">
    <property type="protein sequence ID" value="ENSTGUP00000034503.1"/>
    <property type="gene ID" value="ENSTGUG00000022634.1"/>
</dbReference>
<accession>A0A674HHM8</accession>
<keyword evidence="3" id="KW-1185">Reference proteome</keyword>
<evidence type="ECO:0000313" key="2">
    <source>
        <dbReference type="Ensembl" id="ENSTGUP00000034503.1"/>
    </source>
</evidence>
<proteinExistence type="predicted"/>
<dbReference type="InParanoid" id="A0A674HHM8"/>
<feature type="signal peptide" evidence="1">
    <location>
        <begin position="1"/>
        <end position="17"/>
    </location>
</feature>
<evidence type="ECO:0000256" key="1">
    <source>
        <dbReference type="SAM" id="SignalP"/>
    </source>
</evidence>